<reference evidence="1 2" key="1">
    <citation type="submission" date="2016-04" db="EMBL/GenBank/DDBJ databases">
        <title>Genome analyses suggest a sexual origin of heterokaryosis in a supposedly ancient asexual fungus.</title>
        <authorList>
            <person name="Ropars J."/>
            <person name="Sedzielewska K."/>
            <person name="Noel J."/>
            <person name="Charron P."/>
            <person name="Farinelli L."/>
            <person name="Marton T."/>
            <person name="Kruger M."/>
            <person name="Pelin A."/>
            <person name="Brachmann A."/>
            <person name="Corradi N."/>
        </authorList>
    </citation>
    <scope>NUCLEOTIDE SEQUENCE [LARGE SCALE GENOMIC DNA]</scope>
    <source>
        <strain evidence="1 2">C2</strain>
    </source>
</reference>
<name>A0A2N1N1C4_9GLOM</name>
<dbReference type="AlphaFoldDB" id="A0A2N1N1C4"/>
<dbReference type="Proteomes" id="UP000233469">
    <property type="component" value="Unassembled WGS sequence"/>
</dbReference>
<sequence length="152" mass="17183">MGDNLLSHFMKGRPLPAFLNNVINNSIIENNVTLEGPLSLKRFVNLESLDISGHKITKLDVSDCPHIQKLCIVNNPFYGSLKPLRDFTYLKEIGIANTDVDSGLEYLPKNFFNFNATASDLEIMTGKLGREIIKNYKAREQAKQEELIEIVE</sequence>
<dbReference type="VEuPathDB" id="FungiDB:RhiirA1_448391"/>
<organism evidence="1 2">
    <name type="scientific">Rhizophagus irregularis</name>
    <dbReference type="NCBI Taxonomy" id="588596"/>
    <lineage>
        <taxon>Eukaryota</taxon>
        <taxon>Fungi</taxon>
        <taxon>Fungi incertae sedis</taxon>
        <taxon>Mucoromycota</taxon>
        <taxon>Glomeromycotina</taxon>
        <taxon>Glomeromycetes</taxon>
        <taxon>Glomerales</taxon>
        <taxon>Glomeraceae</taxon>
        <taxon>Rhizophagus</taxon>
    </lineage>
</organism>
<dbReference type="InterPro" id="IPR032675">
    <property type="entry name" value="LRR_dom_sf"/>
</dbReference>
<dbReference type="Gene3D" id="3.80.10.10">
    <property type="entry name" value="Ribonuclease Inhibitor"/>
    <property type="match status" value="1"/>
</dbReference>
<accession>A0A2N1N1C4</accession>
<dbReference type="VEuPathDB" id="FungiDB:FUN_017145"/>
<dbReference type="SUPFAM" id="SSF52058">
    <property type="entry name" value="L domain-like"/>
    <property type="match status" value="1"/>
</dbReference>
<proteinExistence type="predicted"/>
<reference evidence="1 2" key="2">
    <citation type="submission" date="2017-10" db="EMBL/GenBank/DDBJ databases">
        <title>Extensive intraspecific genome diversity in a model arbuscular mycorrhizal fungus.</title>
        <authorList>
            <person name="Chen E.C.H."/>
            <person name="Morin E."/>
            <person name="Baudet D."/>
            <person name="Noel J."/>
            <person name="Ndikumana S."/>
            <person name="Charron P."/>
            <person name="St-Onge C."/>
            <person name="Giorgi J."/>
            <person name="Grigoriev I.V."/>
            <person name="Roux C."/>
            <person name="Martin F.M."/>
            <person name="Corradi N."/>
        </authorList>
    </citation>
    <scope>NUCLEOTIDE SEQUENCE [LARGE SCALE GENOMIC DNA]</scope>
    <source>
        <strain evidence="1 2">C2</strain>
    </source>
</reference>
<protein>
    <submittedName>
        <fullName evidence="1">Uncharacterized protein</fullName>
    </submittedName>
</protein>
<dbReference type="EMBL" id="LLXL01000922">
    <property type="protein sequence ID" value="PKK67733.1"/>
    <property type="molecule type" value="Genomic_DNA"/>
</dbReference>
<dbReference type="VEuPathDB" id="FungiDB:RhiirFUN_022477"/>
<gene>
    <name evidence="1" type="ORF">RhiirC2_851953</name>
</gene>
<comment type="caution">
    <text evidence="1">The sequence shown here is derived from an EMBL/GenBank/DDBJ whole genome shotgun (WGS) entry which is preliminary data.</text>
</comment>
<evidence type="ECO:0000313" key="2">
    <source>
        <dbReference type="Proteomes" id="UP000233469"/>
    </source>
</evidence>
<evidence type="ECO:0000313" key="1">
    <source>
        <dbReference type="EMBL" id="PKK67733.1"/>
    </source>
</evidence>